<dbReference type="GO" id="GO:0042802">
    <property type="term" value="F:identical protein binding"/>
    <property type="evidence" value="ECO:0007669"/>
    <property type="project" value="TreeGrafter"/>
</dbReference>
<dbReference type="NCBIfam" id="TIGR00707">
    <property type="entry name" value="argD"/>
    <property type="match status" value="1"/>
</dbReference>
<dbReference type="PROSITE" id="PS00600">
    <property type="entry name" value="AA_TRANSFER_CLASS_3"/>
    <property type="match status" value="1"/>
</dbReference>
<dbReference type="Gene3D" id="3.90.1150.10">
    <property type="entry name" value="Aspartate Aminotransferase, domain 1"/>
    <property type="match status" value="1"/>
</dbReference>
<feature type="binding site" evidence="5">
    <location>
        <position position="284"/>
    </location>
    <ligand>
        <name>pyridoxal 5'-phosphate</name>
        <dbReference type="ChEBI" id="CHEBI:597326"/>
    </ligand>
</feature>
<feature type="binding site" evidence="5">
    <location>
        <position position="145"/>
    </location>
    <ligand>
        <name>N(2)-acetyl-L-ornithine</name>
        <dbReference type="ChEBI" id="CHEBI:57805"/>
    </ligand>
</feature>
<dbReference type="PIRSF" id="PIRSF000521">
    <property type="entry name" value="Transaminase_4ab_Lys_Orn"/>
    <property type="match status" value="1"/>
</dbReference>
<keyword evidence="4 5" id="KW-0663">Pyridoxal phosphate</keyword>
<keyword evidence="7" id="KW-1185">Reference proteome</keyword>
<name>A0A5C6S2S0_9BACT</name>
<dbReference type="OrthoDB" id="9801052at2"/>
<evidence type="ECO:0000256" key="4">
    <source>
        <dbReference type="ARBA" id="ARBA00022898"/>
    </source>
</evidence>
<dbReference type="CDD" id="cd00610">
    <property type="entry name" value="OAT_like"/>
    <property type="match status" value="1"/>
</dbReference>
<proteinExistence type="inferred from homology"/>
<accession>A0A5C6S2S0</accession>
<dbReference type="Proteomes" id="UP000321580">
    <property type="component" value="Unassembled WGS sequence"/>
</dbReference>
<dbReference type="InterPro" id="IPR005814">
    <property type="entry name" value="Aminotrans_3"/>
</dbReference>
<dbReference type="InterPro" id="IPR015424">
    <property type="entry name" value="PyrdxlP-dep_Trfase"/>
</dbReference>
<dbReference type="InterPro" id="IPR049704">
    <property type="entry name" value="Aminotrans_3_PPA_site"/>
</dbReference>
<dbReference type="UniPathway" id="UPA00068">
    <property type="reaction ID" value="UER00109"/>
</dbReference>
<evidence type="ECO:0000313" key="6">
    <source>
        <dbReference type="EMBL" id="TXB67912.1"/>
    </source>
</evidence>
<comment type="similarity">
    <text evidence="5">Belongs to the class-III pyridoxal-phosphate-dependent aminotransferase family. ArgD subfamily.</text>
</comment>
<keyword evidence="1 5" id="KW-0032">Aminotransferase</keyword>
<dbReference type="FunFam" id="3.40.640.10:FF:000004">
    <property type="entry name" value="Acetylornithine aminotransferase"/>
    <property type="match status" value="1"/>
</dbReference>
<keyword evidence="3 5" id="KW-0808">Transferase</keyword>
<dbReference type="PANTHER" id="PTHR11986:SF79">
    <property type="entry name" value="ACETYLORNITHINE AMINOTRANSFERASE, MITOCHONDRIAL"/>
    <property type="match status" value="1"/>
</dbReference>
<dbReference type="NCBIfam" id="NF002325">
    <property type="entry name" value="PRK01278.1"/>
    <property type="match status" value="1"/>
</dbReference>
<dbReference type="GO" id="GO:0003992">
    <property type="term" value="F:N2-acetyl-L-ornithine:2-oxoglutarate 5-aminotransferase activity"/>
    <property type="evidence" value="ECO:0007669"/>
    <property type="project" value="UniProtKB-UniRule"/>
</dbReference>
<dbReference type="AlphaFoldDB" id="A0A5C6S2S0"/>
<dbReference type="InterPro" id="IPR015421">
    <property type="entry name" value="PyrdxlP-dep_Trfase_major"/>
</dbReference>
<dbReference type="GO" id="GO:0030170">
    <property type="term" value="F:pyridoxal phosphate binding"/>
    <property type="evidence" value="ECO:0007669"/>
    <property type="project" value="InterPro"/>
</dbReference>
<feature type="binding site" evidence="5">
    <location>
        <position position="283"/>
    </location>
    <ligand>
        <name>N(2)-acetyl-L-ornithine</name>
        <dbReference type="ChEBI" id="CHEBI:57805"/>
    </ligand>
</feature>
<dbReference type="GO" id="GO:0006526">
    <property type="term" value="P:L-arginine biosynthetic process"/>
    <property type="evidence" value="ECO:0007669"/>
    <property type="project" value="UniProtKB-UniRule"/>
</dbReference>
<dbReference type="SUPFAM" id="SSF53383">
    <property type="entry name" value="PLP-dependent transferases"/>
    <property type="match status" value="1"/>
</dbReference>
<dbReference type="GO" id="GO:0005737">
    <property type="term" value="C:cytoplasm"/>
    <property type="evidence" value="ECO:0007669"/>
    <property type="project" value="UniProtKB-SubCell"/>
</dbReference>
<feature type="binding site" evidence="5">
    <location>
        <begin position="226"/>
        <end position="229"/>
    </location>
    <ligand>
        <name>pyridoxal 5'-phosphate</name>
        <dbReference type="ChEBI" id="CHEBI:597326"/>
    </ligand>
</feature>
<comment type="pathway">
    <text evidence="5">Amino-acid biosynthesis; L-arginine biosynthesis; N(2)-acetyl-L-ornithine from L-glutamate: step 4/4.</text>
</comment>
<feature type="binding site" evidence="5">
    <location>
        <begin position="111"/>
        <end position="112"/>
    </location>
    <ligand>
        <name>pyridoxal 5'-phosphate</name>
        <dbReference type="ChEBI" id="CHEBI:597326"/>
    </ligand>
</feature>
<comment type="caution">
    <text evidence="6">The sequence shown here is derived from an EMBL/GenBank/DDBJ whole genome shotgun (WGS) entry which is preliminary data.</text>
</comment>
<comment type="subcellular location">
    <subcellularLocation>
        <location evidence="5">Cytoplasm</location>
    </subcellularLocation>
</comment>
<feature type="binding site" evidence="5">
    <location>
        <position position="142"/>
    </location>
    <ligand>
        <name>pyridoxal 5'-phosphate</name>
        <dbReference type="ChEBI" id="CHEBI:597326"/>
    </ligand>
</feature>
<dbReference type="InterPro" id="IPR004636">
    <property type="entry name" value="AcOrn/SuccOrn_fam"/>
</dbReference>
<organism evidence="6 7">
    <name type="scientific">Phaeodactylibacter luteus</name>
    <dbReference type="NCBI Taxonomy" id="1564516"/>
    <lineage>
        <taxon>Bacteria</taxon>
        <taxon>Pseudomonadati</taxon>
        <taxon>Bacteroidota</taxon>
        <taxon>Saprospiria</taxon>
        <taxon>Saprospirales</taxon>
        <taxon>Haliscomenobacteraceae</taxon>
        <taxon>Phaeodactylibacter</taxon>
    </lineage>
</organism>
<dbReference type="EC" id="2.6.1.11" evidence="5"/>
<dbReference type="Gene3D" id="3.40.640.10">
    <property type="entry name" value="Type I PLP-dependent aspartate aminotransferase-like (Major domain)"/>
    <property type="match status" value="1"/>
</dbReference>
<comment type="miscellaneous">
    <text evidence="5">May also have succinyldiaminopimelate aminotransferase activity, thus carrying out the corresponding step in lysine biosynthesis.</text>
</comment>
<dbReference type="HAMAP" id="MF_01107">
    <property type="entry name" value="ArgD_aminotrans_3"/>
    <property type="match status" value="1"/>
</dbReference>
<keyword evidence="2 5" id="KW-0028">Amino-acid biosynthesis</keyword>
<dbReference type="Pfam" id="PF00202">
    <property type="entry name" value="Aminotran_3"/>
    <property type="match status" value="1"/>
</dbReference>
<comment type="catalytic activity">
    <reaction evidence="5">
        <text>N(2)-acetyl-L-ornithine + 2-oxoglutarate = N-acetyl-L-glutamate 5-semialdehyde + L-glutamate</text>
        <dbReference type="Rhea" id="RHEA:18049"/>
        <dbReference type="ChEBI" id="CHEBI:16810"/>
        <dbReference type="ChEBI" id="CHEBI:29123"/>
        <dbReference type="ChEBI" id="CHEBI:29985"/>
        <dbReference type="ChEBI" id="CHEBI:57805"/>
        <dbReference type="EC" id="2.6.1.11"/>
    </reaction>
</comment>
<dbReference type="RefSeq" id="WP_147166033.1">
    <property type="nucleotide sequence ID" value="NZ_VOOR01000005.1"/>
</dbReference>
<keyword evidence="5" id="KW-0055">Arginine biosynthesis</keyword>
<comment type="cofactor">
    <cofactor evidence="5">
        <name>pyridoxal 5'-phosphate</name>
        <dbReference type="ChEBI" id="CHEBI:597326"/>
    </cofactor>
    <text evidence="5">Binds 1 pyridoxal phosphate per subunit.</text>
</comment>
<evidence type="ECO:0000256" key="5">
    <source>
        <dbReference type="HAMAP-Rule" id="MF_01107"/>
    </source>
</evidence>
<evidence type="ECO:0000256" key="2">
    <source>
        <dbReference type="ARBA" id="ARBA00022605"/>
    </source>
</evidence>
<evidence type="ECO:0000256" key="1">
    <source>
        <dbReference type="ARBA" id="ARBA00022576"/>
    </source>
</evidence>
<dbReference type="InterPro" id="IPR015422">
    <property type="entry name" value="PyrdxlP-dep_Trfase_small"/>
</dbReference>
<dbReference type="EMBL" id="VOOR01000005">
    <property type="protein sequence ID" value="TXB67912.1"/>
    <property type="molecule type" value="Genomic_DNA"/>
</dbReference>
<evidence type="ECO:0000256" key="3">
    <source>
        <dbReference type="ARBA" id="ARBA00022679"/>
    </source>
</evidence>
<dbReference type="InterPro" id="IPR050103">
    <property type="entry name" value="Class-III_PLP-dep_AT"/>
</dbReference>
<keyword evidence="5" id="KW-0963">Cytoplasm</keyword>
<comment type="subunit">
    <text evidence="5">Homodimer.</text>
</comment>
<dbReference type="PANTHER" id="PTHR11986">
    <property type="entry name" value="AMINOTRANSFERASE CLASS III"/>
    <property type="match status" value="1"/>
</dbReference>
<reference evidence="6 7" key="1">
    <citation type="submission" date="2019-08" db="EMBL/GenBank/DDBJ databases">
        <title>Genome of Phaeodactylibacter luteus.</title>
        <authorList>
            <person name="Bowman J.P."/>
        </authorList>
    </citation>
    <scope>NUCLEOTIDE SEQUENCE [LARGE SCALE GENOMIC DNA]</scope>
    <source>
        <strain evidence="6 7">KCTC 42180</strain>
    </source>
</reference>
<gene>
    <name evidence="5" type="primary">argD</name>
    <name evidence="6" type="ORF">FRY97_03440</name>
</gene>
<feature type="modified residue" description="N6-(pyridoxal phosphate)lysine" evidence="5">
    <location>
        <position position="255"/>
    </location>
</feature>
<protein>
    <recommendedName>
        <fullName evidence="5">Acetylornithine aminotransferase</fullName>
        <shortName evidence="5">ACOAT</shortName>
        <ecNumber evidence="5">2.6.1.11</ecNumber>
    </recommendedName>
</protein>
<sequence length="405" mass="44237">MLVEEKTTNQALYQADRQYYLPTFNRIPLAFKRAQGARMWDVEGKEYLDALAGIAVCNLGHCHPKVVKAVQEQAAQLMHISNFFVSEPQVALSEKLVQSSGLDRVFFSNSGAESVEGAIKIARKYAFTKGRGGHIISMQGSFHGRTLATIATGKEKMQRGFGPMPAGFHKVPFNDIEAVRALASHDVAAIILEPVQGEGGINVAKPCYLRALRELCDQEDIVLIFDEIQCGIGRTGELFAKDHYEVQPDIMTLAKGLGSGLPVGAILSNEKVSSAIEFGDHGTTFGGNPMACAAGLATLNAIEEEDLLRQTSRKGFWLKNMLQDRLGGHPKLKAIRGLGLMIGVEFDFPTKPLVLEMIKHGVIANATADHVLRMVPPLVITYEELEHLADTIVKCIGLMEERGEL</sequence>
<evidence type="ECO:0000313" key="7">
    <source>
        <dbReference type="Proteomes" id="UP000321580"/>
    </source>
</evidence>